<organism evidence="1 2">
    <name type="scientific">Cinchona calisaya</name>
    <dbReference type="NCBI Taxonomy" id="153742"/>
    <lineage>
        <taxon>Eukaryota</taxon>
        <taxon>Viridiplantae</taxon>
        <taxon>Streptophyta</taxon>
        <taxon>Embryophyta</taxon>
        <taxon>Tracheophyta</taxon>
        <taxon>Spermatophyta</taxon>
        <taxon>Magnoliopsida</taxon>
        <taxon>eudicotyledons</taxon>
        <taxon>Gunneridae</taxon>
        <taxon>Pentapetalae</taxon>
        <taxon>asterids</taxon>
        <taxon>lamiids</taxon>
        <taxon>Gentianales</taxon>
        <taxon>Rubiaceae</taxon>
        <taxon>Cinchonoideae</taxon>
        <taxon>Cinchoneae</taxon>
        <taxon>Cinchona</taxon>
    </lineage>
</organism>
<name>A0ABD3AF27_9GENT</name>
<dbReference type="EMBL" id="JBJUIK010000004">
    <property type="protein sequence ID" value="KAL3529372.1"/>
    <property type="molecule type" value="Genomic_DNA"/>
</dbReference>
<evidence type="ECO:0000313" key="2">
    <source>
        <dbReference type="Proteomes" id="UP001630127"/>
    </source>
</evidence>
<comment type="caution">
    <text evidence="1">The sequence shown here is derived from an EMBL/GenBank/DDBJ whole genome shotgun (WGS) entry which is preliminary data.</text>
</comment>
<dbReference type="AlphaFoldDB" id="A0ABD3AF27"/>
<proteinExistence type="predicted"/>
<sequence length="160" mass="18869">MLPGCGSESDFELNREVEIDFSADYDPSLRLCWDSFQIEDDREVNEEFEWEEVDEGVDEREVLSMFLNDDEHDEYNYTAEYEMLFGQFAESENAVMGRPPAAKNVVKNLPFVVLIEEDLKKNNLICAVRKRWHWAGRYELPTDDPDYERTKRDQKAARVI</sequence>
<keyword evidence="2" id="KW-1185">Reference proteome</keyword>
<protein>
    <recommendedName>
        <fullName evidence="3">Transposase</fullName>
    </recommendedName>
</protein>
<evidence type="ECO:0008006" key="3">
    <source>
        <dbReference type="Google" id="ProtNLM"/>
    </source>
</evidence>
<gene>
    <name evidence="1" type="ORF">ACH5RR_008694</name>
</gene>
<reference evidence="1 2" key="1">
    <citation type="submission" date="2024-11" db="EMBL/GenBank/DDBJ databases">
        <title>A near-complete genome assembly of Cinchona calisaya.</title>
        <authorList>
            <person name="Lian D.C."/>
            <person name="Zhao X.W."/>
            <person name="Wei L."/>
        </authorList>
    </citation>
    <scope>NUCLEOTIDE SEQUENCE [LARGE SCALE GENOMIC DNA]</scope>
    <source>
        <tissue evidence="1">Nenye</tissue>
    </source>
</reference>
<evidence type="ECO:0000313" key="1">
    <source>
        <dbReference type="EMBL" id="KAL3529372.1"/>
    </source>
</evidence>
<accession>A0ABD3AF27</accession>
<dbReference type="Proteomes" id="UP001630127">
    <property type="component" value="Unassembled WGS sequence"/>
</dbReference>